<dbReference type="GO" id="GO:0042254">
    <property type="term" value="P:ribosome biogenesis"/>
    <property type="evidence" value="ECO:0007669"/>
    <property type="project" value="UniProtKB-UniRule"/>
</dbReference>
<dbReference type="EMBL" id="HBNS01059994">
    <property type="protein sequence ID" value="CAE4666537.1"/>
    <property type="molecule type" value="Transcribed_RNA"/>
</dbReference>
<dbReference type="GO" id="GO:0005739">
    <property type="term" value="C:mitochondrion"/>
    <property type="evidence" value="ECO:0007669"/>
    <property type="project" value="TreeGrafter"/>
</dbReference>
<dbReference type="Gene3D" id="3.40.50.300">
    <property type="entry name" value="P-loop containing nucleotide triphosphate hydrolases"/>
    <property type="match status" value="1"/>
</dbReference>
<dbReference type="PRINTS" id="PR00326">
    <property type="entry name" value="GTP1OBG"/>
</dbReference>
<dbReference type="Gene3D" id="2.70.210.12">
    <property type="entry name" value="GTP1/OBG domain"/>
    <property type="match status" value="1"/>
</dbReference>
<keyword evidence="1" id="KW-0547">Nucleotide-binding</keyword>
<keyword evidence="4" id="KW-0472">Membrane</keyword>
<dbReference type="Pfam" id="PF01926">
    <property type="entry name" value="MMR_HSR1"/>
    <property type="match status" value="1"/>
</dbReference>
<dbReference type="InterPro" id="IPR006169">
    <property type="entry name" value="GTP1_OBG_dom"/>
</dbReference>
<accession>A0A7S4T5M4</accession>
<dbReference type="InterPro" id="IPR031167">
    <property type="entry name" value="G_OBG"/>
</dbReference>
<dbReference type="GO" id="GO:0005525">
    <property type="term" value="F:GTP binding"/>
    <property type="evidence" value="ECO:0007669"/>
    <property type="project" value="UniProtKB-KW"/>
</dbReference>
<feature type="region of interest" description="Disordered" evidence="3">
    <location>
        <begin position="124"/>
        <end position="148"/>
    </location>
</feature>
<evidence type="ECO:0008006" key="8">
    <source>
        <dbReference type="Google" id="ProtNLM"/>
    </source>
</evidence>
<dbReference type="InterPro" id="IPR027417">
    <property type="entry name" value="P-loop_NTPase"/>
</dbReference>
<dbReference type="GO" id="GO:0003924">
    <property type="term" value="F:GTPase activity"/>
    <property type="evidence" value="ECO:0007669"/>
    <property type="project" value="InterPro"/>
</dbReference>
<dbReference type="Pfam" id="PF01018">
    <property type="entry name" value="GTP1_OBG"/>
    <property type="match status" value="2"/>
</dbReference>
<evidence type="ECO:0000256" key="2">
    <source>
        <dbReference type="ARBA" id="ARBA00023134"/>
    </source>
</evidence>
<keyword evidence="2" id="KW-0342">GTP-binding</keyword>
<evidence type="ECO:0000256" key="1">
    <source>
        <dbReference type="ARBA" id="ARBA00022741"/>
    </source>
</evidence>
<dbReference type="AlphaFoldDB" id="A0A7S4T5M4"/>
<feature type="region of interest" description="Disordered" evidence="3">
    <location>
        <begin position="309"/>
        <end position="334"/>
    </location>
</feature>
<dbReference type="SUPFAM" id="SSF82051">
    <property type="entry name" value="Obg GTP-binding protein N-terminal domain"/>
    <property type="match status" value="1"/>
</dbReference>
<dbReference type="PROSITE" id="PS51883">
    <property type="entry name" value="OBG"/>
    <property type="match status" value="1"/>
</dbReference>
<keyword evidence="4" id="KW-0812">Transmembrane</keyword>
<dbReference type="CDD" id="cd01898">
    <property type="entry name" value="Obg"/>
    <property type="match status" value="1"/>
</dbReference>
<evidence type="ECO:0000256" key="3">
    <source>
        <dbReference type="SAM" id="MobiDB-lite"/>
    </source>
</evidence>
<sequence length="572" mass="61128">MKQRRRNNDTTNNTIGNAASKLFDSPSRKRVIIEILVPLFVVAVILLPTKATSATTAGFVGCPSVRRCPVPNTKQSIYGVHLPFGECTKKNDKKLRIFSQIEDEIDEKNDETKDDDGEVYFSPNIALSSSSSSTEEEEGEVKVDKTKSGSTNEYSFFDEAQIYVRAGSGGQGSSTYKLVGPTNQNGPPDGGNGGDGGGVYVTVDPSLNTLAGLTNAWRPNAFGGGGAAKGRRNAKSIVSFRAENGHDGGRRFKTGKNGQDVFVKVPPGTLVQQQIEIHTSTDDDGAPPRTKLVTLGTVTSDTTPTICVAQGGTGGEGSSAGGKAGRGVKRTRLPPTAGDRKVLMLTLKVVADVALVGVPNAGKSTFLAAVTRAKPKIANYPFTTVVPNLGVWVPPMYNTNDDNKAVEIGGAGSTGLVLCDVPGLVSGASSGAGLGHAFLRHVERCRVILHLVDATSNDPVADFNMLNQEIMKYGNGKLALMPQIVVVNKVDVWEEKQQKKEQEKEGSSSLEEWEQGLKTRMKREELEEQLRGVMTHSRLMWMSAKGGNGVDDLMGRMAAFVQKVKEVDSQQS</sequence>
<dbReference type="InterPro" id="IPR045086">
    <property type="entry name" value="OBG_GTPase"/>
</dbReference>
<evidence type="ECO:0000256" key="4">
    <source>
        <dbReference type="SAM" id="Phobius"/>
    </source>
</evidence>
<dbReference type="SUPFAM" id="SSF52540">
    <property type="entry name" value="P-loop containing nucleoside triphosphate hydrolases"/>
    <property type="match status" value="1"/>
</dbReference>
<feature type="domain" description="Obg" evidence="6">
    <location>
        <begin position="154"/>
        <end position="350"/>
    </location>
</feature>
<keyword evidence="4" id="KW-1133">Transmembrane helix</keyword>
<evidence type="ECO:0000259" key="5">
    <source>
        <dbReference type="PROSITE" id="PS51710"/>
    </source>
</evidence>
<gene>
    <name evidence="7" type="ORF">DBRI00130_LOCUS43165</name>
</gene>
<feature type="compositionally biased region" description="Gly residues" evidence="3">
    <location>
        <begin position="311"/>
        <end position="325"/>
    </location>
</feature>
<dbReference type="InterPro" id="IPR006073">
    <property type="entry name" value="GTP-bd"/>
</dbReference>
<dbReference type="InterPro" id="IPR036726">
    <property type="entry name" value="GTP1_OBG_dom_sf"/>
</dbReference>
<dbReference type="PROSITE" id="PS51710">
    <property type="entry name" value="G_OBG"/>
    <property type="match status" value="1"/>
</dbReference>
<feature type="transmembrane region" description="Helical" evidence="4">
    <location>
        <begin position="31"/>
        <end position="49"/>
    </location>
</feature>
<protein>
    <recommendedName>
        <fullName evidence="8">OBG-type G domain-containing protein</fullName>
    </recommendedName>
</protein>
<evidence type="ECO:0000313" key="7">
    <source>
        <dbReference type="EMBL" id="CAE4666537.1"/>
    </source>
</evidence>
<feature type="domain" description="OBG-type G" evidence="5">
    <location>
        <begin position="351"/>
        <end position="562"/>
    </location>
</feature>
<reference evidence="7" key="1">
    <citation type="submission" date="2021-01" db="EMBL/GenBank/DDBJ databases">
        <authorList>
            <person name="Corre E."/>
            <person name="Pelletier E."/>
            <person name="Niang G."/>
            <person name="Scheremetjew M."/>
            <person name="Finn R."/>
            <person name="Kale V."/>
            <person name="Holt S."/>
            <person name="Cochrane G."/>
            <person name="Meng A."/>
            <person name="Brown T."/>
            <person name="Cohen L."/>
        </authorList>
    </citation>
    <scope>NUCLEOTIDE SEQUENCE</scope>
    <source>
        <strain evidence="7">GSO104</strain>
    </source>
</reference>
<name>A0A7S4T5M4_9STRA</name>
<dbReference type="PANTHER" id="PTHR11702:SF31">
    <property type="entry name" value="MITOCHONDRIAL RIBOSOME-ASSOCIATED GTPASE 2"/>
    <property type="match status" value="1"/>
</dbReference>
<dbReference type="PANTHER" id="PTHR11702">
    <property type="entry name" value="DEVELOPMENTALLY REGULATED GTP-BINDING PROTEIN-RELATED"/>
    <property type="match status" value="1"/>
</dbReference>
<proteinExistence type="predicted"/>
<evidence type="ECO:0000259" key="6">
    <source>
        <dbReference type="PROSITE" id="PS51883"/>
    </source>
</evidence>
<organism evidence="7">
    <name type="scientific">Ditylum brightwellii</name>
    <dbReference type="NCBI Taxonomy" id="49249"/>
    <lineage>
        <taxon>Eukaryota</taxon>
        <taxon>Sar</taxon>
        <taxon>Stramenopiles</taxon>
        <taxon>Ochrophyta</taxon>
        <taxon>Bacillariophyta</taxon>
        <taxon>Mediophyceae</taxon>
        <taxon>Lithodesmiophycidae</taxon>
        <taxon>Lithodesmiales</taxon>
        <taxon>Lithodesmiaceae</taxon>
        <taxon>Ditylum</taxon>
    </lineage>
</organism>